<accession>A0A291PN88</accession>
<reference evidence="2 3" key="1">
    <citation type="submission" date="2017-08" db="EMBL/GenBank/DDBJ databases">
        <title>Complete Genome Sequence of Acetobacter tropicalis Oregon-R-modENCODE STRAIN BDGP1, an acetic acid bacterium isolated from Drosophila melanogaster gut.</title>
        <authorList>
            <person name="Wan K.H."/>
            <person name="Yu C."/>
            <person name="Park S."/>
            <person name="Hammonds A.S."/>
            <person name="Booth B.W."/>
            <person name="Celniker S.E."/>
        </authorList>
    </citation>
    <scope>NUCLEOTIDE SEQUENCE [LARGE SCALE GENOMIC DNA]</scope>
    <source>
        <strain evidence="2 3">BDGP1</strain>
        <plasmid evidence="3">Plasmid patbdgp1a</plasmid>
    </source>
</reference>
<feature type="domain" description="Restriction endonuclease type IV Mrr" evidence="1">
    <location>
        <begin position="52"/>
        <end position="152"/>
    </location>
</feature>
<dbReference type="SUPFAM" id="SSF52980">
    <property type="entry name" value="Restriction endonuclease-like"/>
    <property type="match status" value="1"/>
</dbReference>
<dbReference type="GO" id="GO:0009307">
    <property type="term" value="P:DNA restriction-modification system"/>
    <property type="evidence" value="ECO:0007669"/>
    <property type="project" value="InterPro"/>
</dbReference>
<dbReference type="AlphaFoldDB" id="A0A291PN88"/>
<dbReference type="GO" id="GO:0004519">
    <property type="term" value="F:endonuclease activity"/>
    <property type="evidence" value="ECO:0007669"/>
    <property type="project" value="InterPro"/>
</dbReference>
<dbReference type="Proteomes" id="UP000220394">
    <property type="component" value="Plasmid patbdgp1a"/>
</dbReference>
<dbReference type="InterPro" id="IPR007560">
    <property type="entry name" value="Restrct_endonuc_IV_Mrr"/>
</dbReference>
<evidence type="ECO:0000313" key="2">
    <source>
        <dbReference type="EMBL" id="ATJ92910.1"/>
    </source>
</evidence>
<keyword evidence="2" id="KW-0614">Plasmid</keyword>
<dbReference type="InterPro" id="IPR011856">
    <property type="entry name" value="tRNA_endonuc-like_dom_sf"/>
</dbReference>
<organism evidence="2 3">
    <name type="scientific">Acetobacter tropicalis</name>
    <dbReference type="NCBI Taxonomy" id="104102"/>
    <lineage>
        <taxon>Bacteria</taxon>
        <taxon>Pseudomonadati</taxon>
        <taxon>Pseudomonadota</taxon>
        <taxon>Alphaproteobacteria</taxon>
        <taxon>Acetobacterales</taxon>
        <taxon>Acetobacteraceae</taxon>
        <taxon>Acetobacter</taxon>
    </lineage>
</organism>
<dbReference type="Gene3D" id="3.40.1350.10">
    <property type="match status" value="1"/>
</dbReference>
<dbReference type="RefSeq" id="WP_086898769.1">
    <property type="nucleotide sequence ID" value="NZ_CP022700.1"/>
</dbReference>
<dbReference type="GO" id="GO:0003677">
    <property type="term" value="F:DNA binding"/>
    <property type="evidence" value="ECO:0007669"/>
    <property type="project" value="InterPro"/>
</dbReference>
<protein>
    <recommendedName>
        <fullName evidence="1">Restriction endonuclease type IV Mrr domain-containing protein</fullName>
    </recommendedName>
</protein>
<dbReference type="InterPro" id="IPR011335">
    <property type="entry name" value="Restrct_endonuc-II-like"/>
</dbReference>
<gene>
    <name evidence="2" type="ORF">CIW82_18920</name>
</gene>
<dbReference type="EMBL" id="CP022700">
    <property type="protein sequence ID" value="ATJ92910.1"/>
    <property type="molecule type" value="Genomic_DNA"/>
</dbReference>
<sequence>MDAIYICKNVILSGINMPKNKMSDENTEIEGDEIEQNSVAKGTDYELFVKAVYEALLVADGIDNVAVNHNIKLMGKSGCEHQIDVFWEFQIAGCTHKVAIECKSYHSRVSIGRVRDFYGVLIDIPNLQGVFATKLGYQSGAQKYASHYGINLKEIREKPEAADWEGRIRTINFQINVVEPNILDFRPNLSLSAQSRYQQDQKIALKFSTHDPLIFDAQNNPIETFETLRGKLPHNGKNIEFATHRFDFPSHTLKTATESIDIEAVTIDYSVRVTKIDPIKIEADKFVKAIIKDVKSGEIKFIKK</sequence>
<evidence type="ECO:0000313" key="3">
    <source>
        <dbReference type="Proteomes" id="UP000220394"/>
    </source>
</evidence>
<geneLocation type="plasmid" evidence="3">
    <name>patbdgp1a</name>
</geneLocation>
<evidence type="ECO:0000259" key="1">
    <source>
        <dbReference type="Pfam" id="PF04471"/>
    </source>
</evidence>
<name>A0A291PN88_9PROT</name>
<proteinExistence type="predicted"/>
<dbReference type="Pfam" id="PF04471">
    <property type="entry name" value="Mrr_cat"/>
    <property type="match status" value="1"/>
</dbReference>
<dbReference type="KEGG" id="ato:CIW82_18920"/>